<dbReference type="Pfam" id="PF13456">
    <property type="entry name" value="RVT_3"/>
    <property type="match status" value="1"/>
</dbReference>
<dbReference type="InterPro" id="IPR026960">
    <property type="entry name" value="RVT-Znf"/>
</dbReference>
<evidence type="ECO:0000313" key="4">
    <source>
        <dbReference type="Proteomes" id="UP001396334"/>
    </source>
</evidence>
<evidence type="ECO:0008006" key="5">
    <source>
        <dbReference type="Google" id="ProtNLM"/>
    </source>
</evidence>
<dbReference type="SUPFAM" id="SSF53098">
    <property type="entry name" value="Ribonuclease H-like"/>
    <property type="match status" value="1"/>
</dbReference>
<dbReference type="CDD" id="cd06222">
    <property type="entry name" value="RNase_H_like"/>
    <property type="match status" value="1"/>
</dbReference>
<accession>A0ABR2T683</accession>
<dbReference type="Proteomes" id="UP001396334">
    <property type="component" value="Unassembled WGS sequence"/>
</dbReference>
<proteinExistence type="predicted"/>
<evidence type="ECO:0000259" key="1">
    <source>
        <dbReference type="Pfam" id="PF13456"/>
    </source>
</evidence>
<dbReference type="EMBL" id="JBBPBN010000009">
    <property type="protein sequence ID" value="KAK9032724.1"/>
    <property type="molecule type" value="Genomic_DNA"/>
</dbReference>
<evidence type="ECO:0000259" key="2">
    <source>
        <dbReference type="Pfam" id="PF13966"/>
    </source>
</evidence>
<organism evidence="3 4">
    <name type="scientific">Hibiscus sabdariffa</name>
    <name type="common">roselle</name>
    <dbReference type="NCBI Taxonomy" id="183260"/>
    <lineage>
        <taxon>Eukaryota</taxon>
        <taxon>Viridiplantae</taxon>
        <taxon>Streptophyta</taxon>
        <taxon>Embryophyta</taxon>
        <taxon>Tracheophyta</taxon>
        <taxon>Spermatophyta</taxon>
        <taxon>Magnoliopsida</taxon>
        <taxon>eudicotyledons</taxon>
        <taxon>Gunneridae</taxon>
        <taxon>Pentapetalae</taxon>
        <taxon>rosids</taxon>
        <taxon>malvids</taxon>
        <taxon>Malvales</taxon>
        <taxon>Malvaceae</taxon>
        <taxon>Malvoideae</taxon>
        <taxon>Hibiscus</taxon>
    </lineage>
</organism>
<dbReference type="InterPro" id="IPR044730">
    <property type="entry name" value="RNase_H-like_dom_plant"/>
</dbReference>
<dbReference type="Gene3D" id="3.30.420.10">
    <property type="entry name" value="Ribonuclease H-like superfamily/Ribonuclease H"/>
    <property type="match status" value="1"/>
</dbReference>
<dbReference type="Pfam" id="PF13966">
    <property type="entry name" value="zf-RVT"/>
    <property type="match status" value="1"/>
</dbReference>
<dbReference type="InterPro" id="IPR036397">
    <property type="entry name" value="RNaseH_sf"/>
</dbReference>
<gene>
    <name evidence="3" type="ORF">V6N11_056981</name>
</gene>
<dbReference type="SUPFAM" id="SSF54928">
    <property type="entry name" value="RNA-binding domain, RBD"/>
    <property type="match status" value="1"/>
</dbReference>
<dbReference type="PANTHER" id="PTHR33033:SF118">
    <property type="entry name" value="OS02G0175302 PROTEIN"/>
    <property type="match status" value="1"/>
</dbReference>
<dbReference type="CDD" id="cd00590">
    <property type="entry name" value="RRM_SF"/>
    <property type="match status" value="1"/>
</dbReference>
<reference evidence="3 4" key="1">
    <citation type="journal article" date="2024" name="G3 (Bethesda)">
        <title>Genome assembly of Hibiscus sabdariffa L. provides insights into metabolisms of medicinal natural products.</title>
        <authorList>
            <person name="Kim T."/>
        </authorList>
    </citation>
    <scope>NUCLEOTIDE SEQUENCE [LARGE SCALE GENOMIC DNA]</scope>
    <source>
        <strain evidence="3">TK-2024</strain>
        <tissue evidence="3">Old leaves</tissue>
    </source>
</reference>
<name>A0ABR2T683_9ROSI</name>
<dbReference type="InterPro" id="IPR012337">
    <property type="entry name" value="RNaseH-like_sf"/>
</dbReference>
<protein>
    <recommendedName>
        <fullName evidence="5">RNase H type-1 domain-containing protein</fullName>
    </recommendedName>
</protein>
<comment type="caution">
    <text evidence="3">The sequence shown here is derived from an EMBL/GenBank/DDBJ whole genome shotgun (WGS) entry which is preliminary data.</text>
</comment>
<sequence length="568" mass="64330">MLTASLRCLWIEKRRLMKHTFAFIRFFSKEDIQKAINGGNGRRMDGFFILDKEARFQRKASLEKKRQTRGIVAQRKSGIQVPSLRDGRSYKEALEGDRKSNLPDGGKMTQKWVERSLDQHDDSRVDPKAKKADIPSTIKIAVEGKKYLIRIQTEDYQEEEAWIDGTKINSRKTESNTDGDGYGFEVSGDSWKILWDSEEEASFEVGTEQNNKGNERKSVEEANVLEKELSTHQSPLQAESSFGKMDQEVFGPEEHRKNLNMELQEVNLALERKQNTPDGPDSPSINNAYKNLPENRLLDIPISNMPLQSSIRLFWGIEVKLGSLPSDRLRWVKASTGCYMTKDMCKLLGKRDQDVIDWNTIWEVLAPFKVEYFAWKLLHGRLPTKLELEKRGTNVGSEPACGVIYGSYNVYFLWNPKPSLPVGLIYAQRESQHQSGKWFLTMLHYNLGGGAEQKEITVNRKEWGPPSVGSVKFNTDGAVKGYYGPAGIGGVLRDHNGRILMNFSKHIGMSDPVSAEILAIKEALVLFTKSAWAFDANLIIETDCSIVVGWLQNPTTTPLAFKDTVRIA</sequence>
<keyword evidence="4" id="KW-1185">Reference proteome</keyword>
<evidence type="ECO:0000313" key="3">
    <source>
        <dbReference type="EMBL" id="KAK9032724.1"/>
    </source>
</evidence>
<dbReference type="InterPro" id="IPR035979">
    <property type="entry name" value="RBD_domain_sf"/>
</dbReference>
<feature type="domain" description="RNase H type-1" evidence="1">
    <location>
        <begin position="474"/>
        <end position="555"/>
    </location>
</feature>
<feature type="domain" description="Reverse transcriptase zinc-binding" evidence="2">
    <location>
        <begin position="339"/>
        <end position="397"/>
    </location>
</feature>
<dbReference type="PANTHER" id="PTHR33033">
    <property type="entry name" value="POLYNUCLEOTIDYL TRANSFERASE, RIBONUCLEASE H-LIKE SUPERFAMILY PROTEIN-RELATED"/>
    <property type="match status" value="1"/>
</dbReference>
<dbReference type="InterPro" id="IPR002156">
    <property type="entry name" value="RNaseH_domain"/>
</dbReference>